<name>A0ABS6HII4_9PROT</name>
<reference evidence="1 2" key="1">
    <citation type="submission" date="2021-01" db="EMBL/GenBank/DDBJ databases">
        <title>Roseomonas sp. nov, a bacterium isolated from an oil production mixture in Yumen Oilfield.</title>
        <authorList>
            <person name="Wu D."/>
        </authorList>
    </citation>
    <scope>NUCLEOTIDE SEQUENCE [LARGE SCALE GENOMIC DNA]</scope>
    <source>
        <strain evidence="1 2">ROY-5-3</strain>
    </source>
</reference>
<dbReference type="RefSeq" id="WP_216879270.1">
    <property type="nucleotide sequence ID" value="NZ_JAERQM010000015.1"/>
</dbReference>
<gene>
    <name evidence="1" type="ORF">JJQ90_26455</name>
</gene>
<comment type="caution">
    <text evidence="1">The sequence shown here is derived from an EMBL/GenBank/DDBJ whole genome shotgun (WGS) entry which is preliminary data.</text>
</comment>
<protein>
    <recommendedName>
        <fullName evidence="3">Methyltransferase type 11 domain-containing protein</fullName>
    </recommendedName>
</protein>
<evidence type="ECO:0000313" key="2">
    <source>
        <dbReference type="Proteomes" id="UP000689967"/>
    </source>
</evidence>
<proteinExistence type="predicted"/>
<dbReference type="EMBL" id="JAERQM010000015">
    <property type="protein sequence ID" value="MBU8547286.1"/>
    <property type="molecule type" value="Genomic_DNA"/>
</dbReference>
<sequence length="308" mass="35286">MESEKRSLLAPPAVEQAGFDWSALDDTASLFSLANLDDRLMTDRVDDTADYTALLGDKATDLRPFLNIGAGDWSHPCWRNHDFVQPPYDQYTPPDYNIDLSVLESWPVESNFLYGAFTSHTIEHLTDEMVMHIFSEMARIIRPGGVFRISTPDFYTAYAAWKINDARYYDQRSTGRLKRDVLMINTNSGFSKGKPVHQLYFERIASCYGALKEWRGLPLEEAIIAEHASRPPEAAADSILANADFSRKKPNQHINYWTEQKLRRMLVSSGFRLVLRSSYGQSILPLMRNKAYFDKTRPNESIWVDAVR</sequence>
<accession>A0ABS6HII4</accession>
<evidence type="ECO:0008006" key="3">
    <source>
        <dbReference type="Google" id="ProtNLM"/>
    </source>
</evidence>
<evidence type="ECO:0000313" key="1">
    <source>
        <dbReference type="EMBL" id="MBU8547286.1"/>
    </source>
</evidence>
<keyword evidence="2" id="KW-1185">Reference proteome</keyword>
<organism evidence="1 2">
    <name type="scientific">Falsiroseomonas oleicola</name>
    <dbReference type="NCBI Taxonomy" id="2801474"/>
    <lineage>
        <taxon>Bacteria</taxon>
        <taxon>Pseudomonadati</taxon>
        <taxon>Pseudomonadota</taxon>
        <taxon>Alphaproteobacteria</taxon>
        <taxon>Acetobacterales</taxon>
        <taxon>Roseomonadaceae</taxon>
        <taxon>Falsiroseomonas</taxon>
    </lineage>
</organism>
<dbReference type="Proteomes" id="UP000689967">
    <property type="component" value="Unassembled WGS sequence"/>
</dbReference>